<evidence type="ECO:0008006" key="3">
    <source>
        <dbReference type="Google" id="ProtNLM"/>
    </source>
</evidence>
<keyword evidence="2" id="KW-1185">Reference proteome</keyword>
<dbReference type="Proteomes" id="UP000541810">
    <property type="component" value="Unassembled WGS sequence"/>
</dbReference>
<evidence type="ECO:0000313" key="1">
    <source>
        <dbReference type="EMBL" id="MBB6428676.1"/>
    </source>
</evidence>
<organism evidence="1 2">
    <name type="scientific">Algisphaera agarilytica</name>
    <dbReference type="NCBI Taxonomy" id="1385975"/>
    <lineage>
        <taxon>Bacteria</taxon>
        <taxon>Pseudomonadati</taxon>
        <taxon>Planctomycetota</taxon>
        <taxon>Phycisphaerae</taxon>
        <taxon>Phycisphaerales</taxon>
        <taxon>Phycisphaeraceae</taxon>
        <taxon>Algisphaera</taxon>
    </lineage>
</organism>
<gene>
    <name evidence="1" type="ORF">HNQ40_000482</name>
</gene>
<dbReference type="SUPFAM" id="SSF75005">
    <property type="entry name" value="Arabinanase/levansucrase/invertase"/>
    <property type="match status" value="1"/>
</dbReference>
<dbReference type="RefSeq" id="WP_184676031.1">
    <property type="nucleotide sequence ID" value="NZ_JACHGY010000001.1"/>
</dbReference>
<protein>
    <recommendedName>
        <fullName evidence="3">Glycosyl hydrolases family 43</fullName>
    </recommendedName>
</protein>
<dbReference type="CDD" id="cd08994">
    <property type="entry name" value="GH43_62_32_68_117_130-like"/>
    <property type="match status" value="1"/>
</dbReference>
<evidence type="ECO:0000313" key="2">
    <source>
        <dbReference type="Proteomes" id="UP000541810"/>
    </source>
</evidence>
<dbReference type="Gene3D" id="2.115.10.20">
    <property type="entry name" value="Glycosyl hydrolase domain, family 43"/>
    <property type="match status" value="2"/>
</dbReference>
<comment type="caution">
    <text evidence="1">The sequence shown here is derived from an EMBL/GenBank/DDBJ whole genome shotgun (WGS) entry which is preliminary data.</text>
</comment>
<reference evidence="1 2" key="1">
    <citation type="submission" date="2020-08" db="EMBL/GenBank/DDBJ databases">
        <title>Genomic Encyclopedia of Type Strains, Phase IV (KMG-IV): sequencing the most valuable type-strain genomes for metagenomic binning, comparative biology and taxonomic classification.</title>
        <authorList>
            <person name="Goeker M."/>
        </authorList>
    </citation>
    <scope>NUCLEOTIDE SEQUENCE [LARGE SCALE GENOMIC DNA]</scope>
    <source>
        <strain evidence="1 2">DSM 103725</strain>
    </source>
</reference>
<proteinExistence type="predicted"/>
<dbReference type="AlphaFoldDB" id="A0A7X0H5V4"/>
<dbReference type="EMBL" id="JACHGY010000001">
    <property type="protein sequence ID" value="MBB6428676.1"/>
    <property type="molecule type" value="Genomic_DNA"/>
</dbReference>
<accession>A0A7X0H5V4</accession>
<sequence length="344" mass="38771">MQDLNLQALLPDKFDKRGILEEEHYNVWGTNILKGRDGKYHAIYSRWPKSRGHMAWVTHSEIAHSVSDHLAGPYRFQNLVLPPRGKPYWDGDCTHNPHVVEHEGKYYLYHMGNHGSGFWDDTPETRMPGFEEDQWWVNRNNQRVGLAVAEDLNGPWERSDAPLIDIQPGRLITSTPTATRRPDGKFLLVYKYVEDNGEPRGGRVIHVTALGDSPTGPFTDTGVPFITHPTALFAIDDHVEVVVDGKYYCIAKDCYQSWGDYPAGTTVLFESDATGMDWKPAKHFMVLEAGELYWTDGSTTLCERTADMPKVYTEDGVPKALIIAVLPKDSEISFAVILPLQANA</sequence>
<dbReference type="InterPro" id="IPR023296">
    <property type="entry name" value="Glyco_hydro_beta-prop_sf"/>
</dbReference>
<name>A0A7X0H5V4_9BACT</name>